<dbReference type="NCBIfam" id="NF009206">
    <property type="entry name" value="PRK12555.1"/>
    <property type="match status" value="1"/>
</dbReference>
<dbReference type="CDD" id="cd17541">
    <property type="entry name" value="REC_CheB-like"/>
    <property type="match status" value="1"/>
</dbReference>
<feature type="modified residue" description="4-aspartylphosphate" evidence="6 8">
    <location>
        <position position="56"/>
    </location>
</feature>
<dbReference type="GO" id="GO:0005737">
    <property type="term" value="C:cytoplasm"/>
    <property type="evidence" value="ECO:0007669"/>
    <property type="project" value="UniProtKB-SubCell"/>
</dbReference>
<comment type="domain">
    <text evidence="6">Contains a C-terminal catalytic domain, and an N-terminal region which modulates catalytic activity.</text>
</comment>
<dbReference type="PANTHER" id="PTHR42872">
    <property type="entry name" value="PROTEIN-GLUTAMATE METHYLESTERASE/PROTEIN-GLUTAMINE GLUTAMINASE"/>
    <property type="match status" value="1"/>
</dbReference>
<dbReference type="GO" id="GO:0008984">
    <property type="term" value="F:protein-glutamate methylesterase activity"/>
    <property type="evidence" value="ECO:0007669"/>
    <property type="project" value="UniProtKB-UniRule"/>
</dbReference>
<comment type="function">
    <text evidence="6">Involved in chemotaxis. Part of a chemotaxis signal transduction system that modulates chemotaxis in response to various stimuli. Catalyzes the demethylation of specific methylglutamate residues introduced into the chemoreceptors (methyl-accepting chemotaxis proteins or MCP) by CheR. Also mediates the irreversible deamidation of specific glutamine residues to glutamic acid.</text>
</comment>
<dbReference type="SUPFAM" id="SSF52738">
    <property type="entry name" value="Methylesterase CheB, C-terminal domain"/>
    <property type="match status" value="1"/>
</dbReference>
<evidence type="ECO:0000256" key="1">
    <source>
        <dbReference type="ARBA" id="ARBA00022490"/>
    </source>
</evidence>
<dbReference type="GO" id="GO:0000156">
    <property type="term" value="F:phosphorelay response regulator activity"/>
    <property type="evidence" value="ECO:0007669"/>
    <property type="project" value="InterPro"/>
</dbReference>
<feature type="active site" evidence="6 7">
    <location>
        <position position="198"/>
    </location>
</feature>
<dbReference type="EC" id="3.1.1.61" evidence="6"/>
<evidence type="ECO:0000256" key="7">
    <source>
        <dbReference type="PROSITE-ProRule" id="PRU00050"/>
    </source>
</evidence>
<feature type="domain" description="Response regulatory" evidence="9">
    <location>
        <begin position="5"/>
        <end position="122"/>
    </location>
</feature>
<comment type="similarity">
    <text evidence="6">Belongs to the CheB family.</text>
</comment>
<keyword evidence="3 6" id="KW-0597">Phosphoprotein</keyword>
<sequence length="354" mass="37594">MSKTRVLIVDDSAIMRQLLTEILSQDPSLEVVGSASDPFVARDKIKALHPDVLTLDVEMPRMDGLSFLEKLMRAHPMPVLMISSLTEQGAATTLRAMELGAVDFVTKPKLDVRTGTLDLADEIVEKVKAASRAHVRPRRAPDGAPRAAATVAHAPAGALLQGTPKVIAVGASTGGTVALREFLVPLPPDTPGIVIVQHMPANFTKSFAERLDSQCQMRVKEAVDGDRILPGHVLIAPGNFHMSVQRSGASYSVRVFSAEPVNRHRPSVDVLFDSCAQAVGANALGVILTGMGNDGAKGMFAMRRAGARTFAQDEASCVVFGMPREAILAGGAEHTLPLHDLPQALLRTLTGGGR</sequence>
<dbReference type="PROSITE" id="PS50122">
    <property type="entry name" value="CHEB"/>
    <property type="match status" value="1"/>
</dbReference>
<dbReference type="Gene3D" id="3.40.50.180">
    <property type="entry name" value="Methylesterase CheB, C-terminal domain"/>
    <property type="match status" value="1"/>
</dbReference>
<comment type="caution">
    <text evidence="11">The sequence shown here is derived from an EMBL/GenBank/DDBJ whole genome shotgun (WGS) entry which is preliminary data.</text>
</comment>
<feature type="active site" evidence="6 7">
    <location>
        <position position="294"/>
    </location>
</feature>
<gene>
    <name evidence="6" type="primary">cheB</name>
    <name evidence="11" type="ORF">HZA61_15395</name>
</gene>
<dbReference type="PROSITE" id="PS50110">
    <property type="entry name" value="RESPONSE_REGULATORY"/>
    <property type="match status" value="1"/>
</dbReference>
<evidence type="ECO:0000259" key="9">
    <source>
        <dbReference type="PROSITE" id="PS50110"/>
    </source>
</evidence>
<keyword evidence="2 6" id="KW-0145">Chemotaxis</keyword>
<dbReference type="AlphaFoldDB" id="A0A933SID2"/>
<dbReference type="NCBIfam" id="NF001965">
    <property type="entry name" value="PRK00742.1"/>
    <property type="match status" value="1"/>
</dbReference>
<comment type="catalytic activity">
    <reaction evidence="5 6">
        <text>[protein]-L-glutamate 5-O-methyl ester + H2O = L-glutamyl-[protein] + methanol + H(+)</text>
        <dbReference type="Rhea" id="RHEA:23236"/>
        <dbReference type="Rhea" id="RHEA-COMP:10208"/>
        <dbReference type="Rhea" id="RHEA-COMP:10311"/>
        <dbReference type="ChEBI" id="CHEBI:15377"/>
        <dbReference type="ChEBI" id="CHEBI:15378"/>
        <dbReference type="ChEBI" id="CHEBI:17790"/>
        <dbReference type="ChEBI" id="CHEBI:29973"/>
        <dbReference type="ChEBI" id="CHEBI:82795"/>
        <dbReference type="EC" id="3.1.1.61"/>
    </reaction>
</comment>
<accession>A0A933SID2</accession>
<reference evidence="11" key="1">
    <citation type="submission" date="2020-07" db="EMBL/GenBank/DDBJ databases">
        <title>Huge and variable diversity of episymbiotic CPR bacteria and DPANN archaea in groundwater ecosystems.</title>
        <authorList>
            <person name="He C.Y."/>
            <person name="Keren R."/>
            <person name="Whittaker M."/>
            <person name="Farag I.F."/>
            <person name="Doudna J."/>
            <person name="Cate J.H.D."/>
            <person name="Banfield J.F."/>
        </authorList>
    </citation>
    <scope>NUCLEOTIDE SEQUENCE</scope>
    <source>
        <strain evidence="11">NC_groundwater_1813_Pr3_B-0.1um_71_17</strain>
    </source>
</reference>
<evidence type="ECO:0000256" key="5">
    <source>
        <dbReference type="ARBA" id="ARBA00048267"/>
    </source>
</evidence>
<dbReference type="Proteomes" id="UP000696931">
    <property type="component" value="Unassembled WGS sequence"/>
</dbReference>
<keyword evidence="4 6" id="KW-0378">Hydrolase</keyword>
<organism evidence="11 12">
    <name type="scientific">Eiseniibacteriota bacterium</name>
    <dbReference type="NCBI Taxonomy" id="2212470"/>
    <lineage>
        <taxon>Bacteria</taxon>
        <taxon>Candidatus Eiseniibacteriota</taxon>
    </lineage>
</organism>
<dbReference type="EC" id="3.5.1.44" evidence="6"/>
<dbReference type="InterPro" id="IPR035909">
    <property type="entry name" value="CheB_C"/>
</dbReference>
<evidence type="ECO:0000259" key="10">
    <source>
        <dbReference type="PROSITE" id="PS50122"/>
    </source>
</evidence>
<evidence type="ECO:0000256" key="2">
    <source>
        <dbReference type="ARBA" id="ARBA00022500"/>
    </source>
</evidence>
<dbReference type="HAMAP" id="MF_00099">
    <property type="entry name" value="CheB_chemtxs"/>
    <property type="match status" value="1"/>
</dbReference>
<keyword evidence="1 6" id="KW-0963">Cytoplasm</keyword>
<name>A0A933SID2_UNCEI</name>
<comment type="PTM">
    <text evidence="6">Phosphorylated by CheA. Phosphorylation of the N-terminal regulatory domain activates the methylesterase activity.</text>
</comment>
<dbReference type="InterPro" id="IPR001789">
    <property type="entry name" value="Sig_transdc_resp-reg_receiver"/>
</dbReference>
<dbReference type="GO" id="GO:0006935">
    <property type="term" value="P:chemotaxis"/>
    <property type="evidence" value="ECO:0007669"/>
    <property type="project" value="UniProtKB-UniRule"/>
</dbReference>
<dbReference type="InterPro" id="IPR011006">
    <property type="entry name" value="CheY-like_superfamily"/>
</dbReference>
<dbReference type="SUPFAM" id="SSF52172">
    <property type="entry name" value="CheY-like"/>
    <property type="match status" value="1"/>
</dbReference>
<dbReference type="EMBL" id="JACRIW010000111">
    <property type="protein sequence ID" value="MBI5170873.1"/>
    <property type="molecule type" value="Genomic_DNA"/>
</dbReference>
<dbReference type="InterPro" id="IPR008248">
    <property type="entry name" value="CheB-like"/>
</dbReference>
<evidence type="ECO:0000313" key="11">
    <source>
        <dbReference type="EMBL" id="MBI5170873.1"/>
    </source>
</evidence>
<dbReference type="Gene3D" id="3.40.50.2300">
    <property type="match status" value="1"/>
</dbReference>
<protein>
    <recommendedName>
        <fullName evidence="6">Protein-glutamate methylesterase/protein-glutamine glutaminase</fullName>
        <ecNumber evidence="6">3.1.1.61</ecNumber>
        <ecNumber evidence="6">3.5.1.44</ecNumber>
    </recommendedName>
</protein>
<dbReference type="PANTHER" id="PTHR42872:SF6">
    <property type="entry name" value="PROTEIN-GLUTAMATE METHYLESTERASE_PROTEIN-GLUTAMINE GLUTAMINASE"/>
    <property type="match status" value="1"/>
</dbReference>
<dbReference type="FunFam" id="3.40.50.2300:FF:000060">
    <property type="entry name" value="Protein-glutamate methylesterase/protein-glutamine glutaminase"/>
    <property type="match status" value="1"/>
</dbReference>
<feature type="domain" description="CheB-type methylesterase" evidence="10">
    <location>
        <begin position="160"/>
        <end position="352"/>
    </location>
</feature>
<feature type="active site" evidence="6 7">
    <location>
        <position position="172"/>
    </location>
</feature>
<dbReference type="InterPro" id="IPR000673">
    <property type="entry name" value="Sig_transdc_resp-reg_Me-estase"/>
</dbReference>
<evidence type="ECO:0000256" key="4">
    <source>
        <dbReference type="ARBA" id="ARBA00022801"/>
    </source>
</evidence>
<evidence type="ECO:0000256" key="8">
    <source>
        <dbReference type="PROSITE-ProRule" id="PRU00169"/>
    </source>
</evidence>
<evidence type="ECO:0000313" key="12">
    <source>
        <dbReference type="Proteomes" id="UP000696931"/>
    </source>
</evidence>
<dbReference type="SMART" id="SM00448">
    <property type="entry name" value="REC"/>
    <property type="match status" value="1"/>
</dbReference>
<comment type="catalytic activity">
    <reaction evidence="6">
        <text>L-glutaminyl-[protein] + H2O = L-glutamyl-[protein] + NH4(+)</text>
        <dbReference type="Rhea" id="RHEA:16441"/>
        <dbReference type="Rhea" id="RHEA-COMP:10207"/>
        <dbReference type="Rhea" id="RHEA-COMP:10208"/>
        <dbReference type="ChEBI" id="CHEBI:15377"/>
        <dbReference type="ChEBI" id="CHEBI:28938"/>
        <dbReference type="ChEBI" id="CHEBI:29973"/>
        <dbReference type="ChEBI" id="CHEBI:30011"/>
        <dbReference type="EC" id="3.5.1.44"/>
    </reaction>
</comment>
<proteinExistence type="inferred from homology"/>
<comment type="subcellular location">
    <subcellularLocation>
        <location evidence="6">Cytoplasm</location>
    </subcellularLocation>
</comment>
<dbReference type="PIRSF" id="PIRSF000876">
    <property type="entry name" value="RR_chemtxs_CheB"/>
    <property type="match status" value="1"/>
</dbReference>
<dbReference type="CDD" id="cd16432">
    <property type="entry name" value="CheB_Rec"/>
    <property type="match status" value="1"/>
</dbReference>
<evidence type="ECO:0000256" key="6">
    <source>
        <dbReference type="HAMAP-Rule" id="MF_00099"/>
    </source>
</evidence>
<dbReference type="Pfam" id="PF00072">
    <property type="entry name" value="Response_reg"/>
    <property type="match status" value="1"/>
</dbReference>
<dbReference type="Pfam" id="PF01339">
    <property type="entry name" value="CheB_methylest"/>
    <property type="match status" value="1"/>
</dbReference>
<evidence type="ECO:0000256" key="3">
    <source>
        <dbReference type="ARBA" id="ARBA00022553"/>
    </source>
</evidence>
<dbReference type="GO" id="GO:0050568">
    <property type="term" value="F:protein-glutamine glutaminase activity"/>
    <property type="evidence" value="ECO:0007669"/>
    <property type="project" value="UniProtKB-UniRule"/>
</dbReference>